<dbReference type="Proteomes" id="UP000516370">
    <property type="component" value="Chromosome"/>
</dbReference>
<dbReference type="PANTHER" id="PTHR43280:SF2">
    <property type="entry name" value="HTH-TYPE TRANSCRIPTIONAL REGULATOR EXSA"/>
    <property type="match status" value="1"/>
</dbReference>
<dbReference type="SMART" id="SM00342">
    <property type="entry name" value="HTH_ARAC"/>
    <property type="match status" value="1"/>
</dbReference>
<dbReference type="AlphaFoldDB" id="A0A7H1J508"/>
<evidence type="ECO:0000256" key="3">
    <source>
        <dbReference type="ARBA" id="ARBA00023163"/>
    </source>
</evidence>
<gene>
    <name evidence="5" type="ORF">IBG28_18260</name>
</gene>
<protein>
    <submittedName>
        <fullName evidence="5">Helix-turn-helix domain-containing protein</fullName>
    </submittedName>
</protein>
<dbReference type="RefSeq" id="WP_111606797.1">
    <property type="nucleotide sequence ID" value="NZ_BMLJ01000009.1"/>
</dbReference>
<dbReference type="EMBL" id="CP061081">
    <property type="protein sequence ID" value="QNT05574.1"/>
    <property type="molecule type" value="Genomic_DNA"/>
</dbReference>
<dbReference type="SUPFAM" id="SSF46689">
    <property type="entry name" value="Homeodomain-like"/>
    <property type="match status" value="1"/>
</dbReference>
<reference evidence="5 6" key="1">
    <citation type="submission" date="2020-09" db="EMBL/GenBank/DDBJ databases">
        <title>Complete genome sequence of an Arctic sea ice bacterium Marinomonas arctica BSI20414.</title>
        <authorList>
            <person name="Liao L."/>
            <person name="Chen B."/>
        </authorList>
    </citation>
    <scope>NUCLEOTIDE SEQUENCE [LARGE SCALE GENOMIC DNA]</scope>
    <source>
        <strain evidence="5 6">BSI20414</strain>
    </source>
</reference>
<dbReference type="Gene3D" id="1.10.10.60">
    <property type="entry name" value="Homeodomain-like"/>
    <property type="match status" value="1"/>
</dbReference>
<evidence type="ECO:0000313" key="5">
    <source>
        <dbReference type="EMBL" id="QNT05574.1"/>
    </source>
</evidence>
<dbReference type="GO" id="GO:0003700">
    <property type="term" value="F:DNA-binding transcription factor activity"/>
    <property type="evidence" value="ECO:0007669"/>
    <property type="project" value="InterPro"/>
</dbReference>
<keyword evidence="1" id="KW-0805">Transcription regulation</keyword>
<dbReference type="InterPro" id="IPR018060">
    <property type="entry name" value="HTH_AraC"/>
</dbReference>
<keyword evidence="6" id="KW-1185">Reference proteome</keyword>
<evidence type="ECO:0000313" key="6">
    <source>
        <dbReference type="Proteomes" id="UP000516370"/>
    </source>
</evidence>
<proteinExistence type="predicted"/>
<keyword evidence="3" id="KW-0804">Transcription</keyword>
<feature type="domain" description="HTH araC/xylS-type" evidence="4">
    <location>
        <begin position="198"/>
        <end position="299"/>
    </location>
</feature>
<accession>A0A7H1J508</accession>
<name>A0A7H1J508_9GAMM</name>
<organism evidence="5 6">
    <name type="scientific">Marinomonas arctica</name>
    <dbReference type="NCBI Taxonomy" id="383750"/>
    <lineage>
        <taxon>Bacteria</taxon>
        <taxon>Pseudomonadati</taxon>
        <taxon>Pseudomonadota</taxon>
        <taxon>Gammaproteobacteria</taxon>
        <taxon>Oceanospirillales</taxon>
        <taxon>Oceanospirillaceae</taxon>
        <taxon>Marinomonas</taxon>
    </lineage>
</organism>
<evidence type="ECO:0000256" key="1">
    <source>
        <dbReference type="ARBA" id="ARBA00023015"/>
    </source>
</evidence>
<evidence type="ECO:0000256" key="2">
    <source>
        <dbReference type="ARBA" id="ARBA00023125"/>
    </source>
</evidence>
<dbReference type="OrthoDB" id="9814125at2"/>
<dbReference type="Pfam" id="PF12833">
    <property type="entry name" value="HTH_18"/>
    <property type="match status" value="1"/>
</dbReference>
<dbReference type="PANTHER" id="PTHR43280">
    <property type="entry name" value="ARAC-FAMILY TRANSCRIPTIONAL REGULATOR"/>
    <property type="match status" value="1"/>
</dbReference>
<dbReference type="PROSITE" id="PS01124">
    <property type="entry name" value="HTH_ARAC_FAMILY_2"/>
    <property type="match status" value="1"/>
</dbReference>
<dbReference type="KEGG" id="mard:IBG28_18260"/>
<dbReference type="InterPro" id="IPR009057">
    <property type="entry name" value="Homeodomain-like_sf"/>
</dbReference>
<sequence length="306" mass="34862">MNSMKLSEFEQRVSRSILNLECMAENDCHFEGGLAEKRLGQLMICDINASRHRVVRRPVHSAQEGVVVTSVKSGQCFLEREYDQFEFQAGSAFFCRASEFYSIETSDGVNLNTLYIPQNKLSVPENIFLSKTNSRLNPHIDASYLALINPYLELISPPDNALSNYVESSFLSLISGVLSANDDRDIVQSSDHVSYLLKEMIVLVENHLKQEYLSPDFIAKKMGYTSRYLNKILSVKGLSLLKLIFQMRMDYVMADLLSPENSKKTICSIASDYCFYDNTYFSRQFKGYTGLSPKEFRLNKAPIIYS</sequence>
<evidence type="ECO:0000259" key="4">
    <source>
        <dbReference type="PROSITE" id="PS01124"/>
    </source>
</evidence>
<dbReference type="GO" id="GO:0043565">
    <property type="term" value="F:sequence-specific DNA binding"/>
    <property type="evidence" value="ECO:0007669"/>
    <property type="project" value="InterPro"/>
</dbReference>
<keyword evidence="2" id="KW-0238">DNA-binding</keyword>